<dbReference type="InterPro" id="IPR003386">
    <property type="entry name" value="LACT/PDAT_acylTrfase"/>
</dbReference>
<reference evidence="3" key="3">
    <citation type="submission" date="2015-06" db="UniProtKB">
        <authorList>
            <consortium name="EnsemblMetazoa"/>
        </authorList>
    </citation>
    <scope>IDENTIFICATION</scope>
</reference>
<proteinExistence type="predicted"/>
<accession>R7TKS4</accession>
<dbReference type="STRING" id="283909.R7TKS4"/>
<reference evidence="2 4" key="2">
    <citation type="journal article" date="2013" name="Nature">
        <title>Insights into bilaterian evolution from three spiralian genomes.</title>
        <authorList>
            <person name="Simakov O."/>
            <person name="Marletaz F."/>
            <person name="Cho S.J."/>
            <person name="Edsinger-Gonzales E."/>
            <person name="Havlak P."/>
            <person name="Hellsten U."/>
            <person name="Kuo D.H."/>
            <person name="Larsson T."/>
            <person name="Lv J."/>
            <person name="Arendt D."/>
            <person name="Savage R."/>
            <person name="Osoegawa K."/>
            <person name="de Jong P."/>
            <person name="Grimwood J."/>
            <person name="Chapman J.A."/>
            <person name="Shapiro H."/>
            <person name="Aerts A."/>
            <person name="Otillar R.P."/>
            <person name="Terry A.Y."/>
            <person name="Boore J.L."/>
            <person name="Grigoriev I.V."/>
            <person name="Lindberg D.R."/>
            <person name="Seaver E.C."/>
            <person name="Weisblat D.A."/>
            <person name="Putnam N.H."/>
            <person name="Rokhsar D.S."/>
        </authorList>
    </citation>
    <scope>NUCLEOTIDE SEQUENCE</scope>
    <source>
        <strain evidence="2 4">I ESC-2004</strain>
    </source>
</reference>
<dbReference type="EMBL" id="AMQN01000309">
    <property type="status" value="NOT_ANNOTATED_CDS"/>
    <property type="molecule type" value="Genomic_DNA"/>
</dbReference>
<evidence type="ECO:0000313" key="4">
    <source>
        <dbReference type="Proteomes" id="UP000014760"/>
    </source>
</evidence>
<gene>
    <name evidence="2" type="ORF">CAPTEDRAFT_214081</name>
</gene>
<evidence type="ECO:0008006" key="5">
    <source>
        <dbReference type="Google" id="ProtNLM"/>
    </source>
</evidence>
<dbReference type="EMBL" id="KB309537">
    <property type="protein sequence ID" value="ELT94107.1"/>
    <property type="molecule type" value="Genomic_DNA"/>
</dbReference>
<sequence length="417" mass="46909">MKLLSASLVLAALASPLLAAALPKEQLRDDQLQDGQSPIIIIPGKGGSQLEVKVSHPDCASDWSRVWINIYDFLPFTGHVECWAQNMELQYNTSSGESHTAPGRQFRIPGWGTTESIEYIDPSWMAYLFGDVGSYAAYLVQELTNNWGYERGVNLLGAPYDFRYSPVSHEEYFDDLKRLVEQTYLRNGRRRVLLVSHSMGGLMATFFLNHQTDDWKRSHIKGLVTLNTPWDGAMVVAQLHAAGDDWGIEIVDRNIIRDQQRSYESAYFLLPHEPTWQSDDVIVRTPQRNFTVRDYEEMFDMLGHPEGKSVLRRARPAWSNIHHPGVDLYCWHGQGVDTVDAVHYSSDQWPNGIPDTHTGDGDGTVNLKSLNACSRFAEEPGSLTDVRGFDGVNHLDLLHDAGVMERLVAVARGVDLP</sequence>
<reference evidence="4" key="1">
    <citation type="submission" date="2012-12" db="EMBL/GenBank/DDBJ databases">
        <authorList>
            <person name="Hellsten U."/>
            <person name="Grimwood J."/>
            <person name="Chapman J.A."/>
            <person name="Shapiro H."/>
            <person name="Aerts A."/>
            <person name="Otillar R.P."/>
            <person name="Terry A.Y."/>
            <person name="Boore J.L."/>
            <person name="Simakov O."/>
            <person name="Marletaz F."/>
            <person name="Cho S.-J."/>
            <person name="Edsinger-Gonzales E."/>
            <person name="Havlak P."/>
            <person name="Kuo D.-H."/>
            <person name="Larsson T."/>
            <person name="Lv J."/>
            <person name="Arendt D."/>
            <person name="Savage R."/>
            <person name="Osoegawa K."/>
            <person name="de Jong P."/>
            <person name="Lindberg D.R."/>
            <person name="Seaver E.C."/>
            <person name="Weisblat D.A."/>
            <person name="Putnam N.H."/>
            <person name="Grigoriev I.V."/>
            <person name="Rokhsar D.S."/>
        </authorList>
    </citation>
    <scope>NUCLEOTIDE SEQUENCE</scope>
    <source>
        <strain evidence="4">I ESC-2004</strain>
    </source>
</reference>
<protein>
    <recommendedName>
        <fullName evidence="5">Lecithin:cholesterol acyltransferase</fullName>
    </recommendedName>
</protein>
<feature type="signal peptide" evidence="1">
    <location>
        <begin position="1"/>
        <end position="19"/>
    </location>
</feature>
<dbReference type="Proteomes" id="UP000014760">
    <property type="component" value="Unassembled WGS sequence"/>
</dbReference>
<dbReference type="AlphaFoldDB" id="R7TKS4"/>
<dbReference type="SUPFAM" id="SSF53474">
    <property type="entry name" value="alpha/beta-Hydrolases"/>
    <property type="match status" value="1"/>
</dbReference>
<dbReference type="GO" id="GO:0006629">
    <property type="term" value="P:lipid metabolic process"/>
    <property type="evidence" value="ECO:0007669"/>
    <property type="project" value="InterPro"/>
</dbReference>
<dbReference type="OMA" id="GWHRVTA"/>
<dbReference type="EnsemblMetazoa" id="CapteT214081">
    <property type="protein sequence ID" value="CapteP214081"/>
    <property type="gene ID" value="CapteG214081"/>
</dbReference>
<organism evidence="2">
    <name type="scientific">Capitella teleta</name>
    <name type="common">Polychaete worm</name>
    <dbReference type="NCBI Taxonomy" id="283909"/>
    <lineage>
        <taxon>Eukaryota</taxon>
        <taxon>Metazoa</taxon>
        <taxon>Spiralia</taxon>
        <taxon>Lophotrochozoa</taxon>
        <taxon>Annelida</taxon>
        <taxon>Polychaeta</taxon>
        <taxon>Sedentaria</taxon>
        <taxon>Scolecida</taxon>
        <taxon>Capitellidae</taxon>
        <taxon>Capitella</taxon>
    </lineage>
</organism>
<dbReference type="OrthoDB" id="190846at2759"/>
<dbReference type="Pfam" id="PF02450">
    <property type="entry name" value="LCAT"/>
    <property type="match status" value="1"/>
</dbReference>
<feature type="chain" id="PRO_5008787126" description="Lecithin:cholesterol acyltransferase" evidence="1">
    <location>
        <begin position="20"/>
        <end position="417"/>
    </location>
</feature>
<dbReference type="PANTHER" id="PTHR11440">
    <property type="entry name" value="LECITHIN-CHOLESTEROL ACYLTRANSFERASE-RELATED"/>
    <property type="match status" value="1"/>
</dbReference>
<keyword evidence="1" id="KW-0732">Signal</keyword>
<name>R7TKS4_CAPTE</name>
<evidence type="ECO:0000313" key="3">
    <source>
        <dbReference type="EnsemblMetazoa" id="CapteP214081"/>
    </source>
</evidence>
<dbReference type="Gene3D" id="3.40.50.1820">
    <property type="entry name" value="alpha/beta hydrolase"/>
    <property type="match status" value="1"/>
</dbReference>
<evidence type="ECO:0000313" key="2">
    <source>
        <dbReference type="EMBL" id="ELT94107.1"/>
    </source>
</evidence>
<dbReference type="InterPro" id="IPR029058">
    <property type="entry name" value="AB_hydrolase_fold"/>
</dbReference>
<evidence type="ECO:0000256" key="1">
    <source>
        <dbReference type="SAM" id="SignalP"/>
    </source>
</evidence>
<keyword evidence="4" id="KW-1185">Reference proteome</keyword>
<dbReference type="GO" id="GO:0008374">
    <property type="term" value="F:O-acyltransferase activity"/>
    <property type="evidence" value="ECO:0007669"/>
    <property type="project" value="InterPro"/>
</dbReference>
<dbReference type="HOGENOM" id="CLU_037070_1_1_1"/>